<dbReference type="HOGENOM" id="CLU_1881559_0_0_9"/>
<dbReference type="KEGG" id="bco:Bcell_3969"/>
<keyword evidence="1" id="KW-0812">Transmembrane</keyword>
<dbReference type="EMBL" id="CP002394">
    <property type="protein sequence ID" value="ADU32202.1"/>
    <property type="molecule type" value="Genomic_DNA"/>
</dbReference>
<sequence>MPELVRNNEEIFIVIYCFIILWINISYIRDFKNIQKGLSEINSEDELDINPNSISIMLFSLMFSFFRRWMIYILAVLITENIFVLMISVVLFVISLYDSLYNSRLEKLKKSNVGFYLAIVDTIFITIFAIYLFVV</sequence>
<organism evidence="2 3">
    <name type="scientific">Evansella cellulosilytica (strain ATCC 21833 / DSM 2522 / FERM P-1141 / JCM 9156 / N-4)</name>
    <name type="common">Bacillus cellulosilyticus</name>
    <dbReference type="NCBI Taxonomy" id="649639"/>
    <lineage>
        <taxon>Bacteria</taxon>
        <taxon>Bacillati</taxon>
        <taxon>Bacillota</taxon>
        <taxon>Bacilli</taxon>
        <taxon>Bacillales</taxon>
        <taxon>Bacillaceae</taxon>
        <taxon>Evansella</taxon>
    </lineage>
</organism>
<dbReference type="AlphaFoldDB" id="E6TVS4"/>
<dbReference type="eggNOG" id="ENOG5030NRR">
    <property type="taxonomic scope" value="Bacteria"/>
</dbReference>
<feature type="transmembrane region" description="Helical" evidence="1">
    <location>
        <begin position="72"/>
        <end position="94"/>
    </location>
</feature>
<keyword evidence="1" id="KW-0472">Membrane</keyword>
<dbReference type="Proteomes" id="UP000001401">
    <property type="component" value="Chromosome"/>
</dbReference>
<gene>
    <name evidence="2" type="ordered locus">Bcell_3969</name>
</gene>
<feature type="transmembrane region" description="Helical" evidence="1">
    <location>
        <begin position="12"/>
        <end position="28"/>
    </location>
</feature>
<evidence type="ECO:0000256" key="1">
    <source>
        <dbReference type="SAM" id="Phobius"/>
    </source>
</evidence>
<keyword evidence="1" id="KW-1133">Transmembrane helix</keyword>
<protein>
    <submittedName>
        <fullName evidence="2">Uncharacterized protein</fullName>
    </submittedName>
</protein>
<name>E6TVS4_EVAC2</name>
<reference evidence="2" key="1">
    <citation type="submission" date="2010-12" db="EMBL/GenBank/DDBJ databases">
        <title>Complete sequence of Bacillus cellulosilyticus DSM 2522.</title>
        <authorList>
            <consortium name="US DOE Joint Genome Institute"/>
            <person name="Lucas S."/>
            <person name="Copeland A."/>
            <person name="Lapidus A."/>
            <person name="Cheng J.-F."/>
            <person name="Bruce D."/>
            <person name="Goodwin L."/>
            <person name="Pitluck S."/>
            <person name="Chertkov O."/>
            <person name="Detter J.C."/>
            <person name="Han C."/>
            <person name="Tapia R."/>
            <person name="Land M."/>
            <person name="Hauser L."/>
            <person name="Jeffries C."/>
            <person name="Kyrpides N."/>
            <person name="Ivanova N."/>
            <person name="Mikhailova N."/>
            <person name="Brumm P."/>
            <person name="Mead D."/>
            <person name="Woyke T."/>
        </authorList>
    </citation>
    <scope>NUCLEOTIDE SEQUENCE [LARGE SCALE GENOMIC DNA]</scope>
    <source>
        <strain evidence="2">DSM 2522</strain>
    </source>
</reference>
<proteinExistence type="predicted"/>
<evidence type="ECO:0000313" key="2">
    <source>
        <dbReference type="EMBL" id="ADU32202.1"/>
    </source>
</evidence>
<dbReference type="STRING" id="649639.Bcell_3969"/>
<accession>E6TVS4</accession>
<feature type="transmembrane region" description="Helical" evidence="1">
    <location>
        <begin position="115"/>
        <end position="134"/>
    </location>
</feature>
<evidence type="ECO:0000313" key="3">
    <source>
        <dbReference type="Proteomes" id="UP000001401"/>
    </source>
</evidence>
<keyword evidence="3" id="KW-1185">Reference proteome</keyword>
<dbReference type="RefSeq" id="WP_013490532.1">
    <property type="nucleotide sequence ID" value="NC_014829.1"/>
</dbReference>